<evidence type="ECO:0000313" key="2">
    <source>
        <dbReference type="Proteomes" id="UP001606134"/>
    </source>
</evidence>
<sequence length="100" mass="10662">MKFTANVTVIGMKRSKGVLENGTAYDSTKVYALTELDDSKGDAKGQFGAEFNLGTSEEYAKYAQLAFPFQAVADMEIVGNGKTSKTVMVALKPVGDKKAA</sequence>
<dbReference type="Proteomes" id="UP001606134">
    <property type="component" value="Unassembled WGS sequence"/>
</dbReference>
<dbReference type="RefSeq" id="WP_394405660.1">
    <property type="nucleotide sequence ID" value="NZ_JBIGIC010000001.1"/>
</dbReference>
<dbReference type="EMBL" id="JBIGIC010000001">
    <property type="protein sequence ID" value="MFG6485210.1"/>
    <property type="molecule type" value="Genomic_DNA"/>
</dbReference>
<proteinExistence type="predicted"/>
<reference evidence="1 2" key="1">
    <citation type="submission" date="2024-08" db="EMBL/GenBank/DDBJ databases">
        <authorList>
            <person name="Lu H."/>
        </authorList>
    </citation>
    <scope>NUCLEOTIDE SEQUENCE [LARGE SCALE GENOMIC DNA]</scope>
    <source>
        <strain evidence="1 2">BYS78W</strain>
    </source>
</reference>
<organism evidence="1 2">
    <name type="scientific">Pelomonas candidula</name>
    <dbReference type="NCBI Taxonomy" id="3299025"/>
    <lineage>
        <taxon>Bacteria</taxon>
        <taxon>Pseudomonadati</taxon>
        <taxon>Pseudomonadota</taxon>
        <taxon>Betaproteobacteria</taxon>
        <taxon>Burkholderiales</taxon>
        <taxon>Sphaerotilaceae</taxon>
        <taxon>Roseateles</taxon>
    </lineage>
</organism>
<gene>
    <name evidence="1" type="ORF">ACG04R_00930</name>
</gene>
<protein>
    <submittedName>
        <fullName evidence="1">Uncharacterized protein</fullName>
    </submittedName>
</protein>
<comment type="caution">
    <text evidence="1">The sequence shown here is derived from an EMBL/GenBank/DDBJ whole genome shotgun (WGS) entry which is preliminary data.</text>
</comment>
<evidence type="ECO:0000313" key="1">
    <source>
        <dbReference type="EMBL" id="MFG6485210.1"/>
    </source>
</evidence>
<accession>A0ABW7H5N8</accession>
<name>A0ABW7H5N8_9BURK</name>
<keyword evidence="2" id="KW-1185">Reference proteome</keyword>